<evidence type="ECO:0000256" key="1">
    <source>
        <dbReference type="ARBA" id="ARBA00006847"/>
    </source>
</evidence>
<dbReference type="Pfam" id="PF22590">
    <property type="entry name" value="Cas3-like_C_2"/>
    <property type="match status" value="1"/>
</dbReference>
<accession>A0A7W7SZE2</accession>
<dbReference type="PROSITE" id="PS51192">
    <property type="entry name" value="HELICASE_ATP_BIND_1"/>
    <property type="match status" value="1"/>
</dbReference>
<dbReference type="GO" id="GO:0005524">
    <property type="term" value="F:ATP binding"/>
    <property type="evidence" value="ECO:0007669"/>
    <property type="project" value="UniProtKB-KW"/>
</dbReference>
<dbReference type="InterPro" id="IPR050547">
    <property type="entry name" value="DEAD_box_RNA_helicases"/>
</dbReference>
<dbReference type="EC" id="3.1.-.-" evidence="13"/>
<sequence>MRELDVWAHSPGAVPGRWHSLADHVRSTADLARAFADSFGAGELAWALGLCHDAGKCADEWQRKLAKVASTGQKVGIDHRKLGTLLVLDRAELAAMVVLGHHGGLTAGSRLLELEWTAERTANLERFFDVVPEARALRSGSSLVPEEWRESFSVADLGVRLVFSAMVDADHLDTAAHRRGWSSPRVRPPVDMVGLVRRFEQGRARLIAERGEPSELDVVRGGLYDDVVRLASGVPGVYRLPAPTGSGKTLTAAGFALHHAAKHGKSRVVVAVPFTTITEQNADVYRRVLGAENVLEHHSNVELDDWRMKLSAENWDAPFVVTTTVQLFDSLFGRKPARSRKVHRLANAVVVLDEVQALPVSLLVPILDALKVLSSRFGTTVLLASATQPSFEHLNVWRDLDVRPLVDAPVELFARLRRVRYEWWCDPQPTLEQVADAIGDEPRALAIVNTVKQARDLFRLVRSDAEVVHLSTRMCSLHRKTALDRVRELLKGGKVLVVSTQLIEAGVDVDFPVVFRAVAPAESLQQAAGRANREGRLPEPGRVVVFDAVDAPVPKFYRTAVDKTRALFGPGRDPDDQALLDEYYRSLYTGLNVDDAERGREIQNSRADLDFQAVADGPERADGKRDRRLAFRMIDEDPVSVIVTTYGPEGHAAGLVERLRSEGAAVLRELRQYVVSLPRELARAAHVRALCRPVIAGADDLWEWVGDYDPHVGIDIEQIGKDTVW</sequence>
<reference evidence="13 14" key="1">
    <citation type="submission" date="2020-08" db="EMBL/GenBank/DDBJ databases">
        <title>Sequencing the genomes of 1000 actinobacteria strains.</title>
        <authorList>
            <person name="Klenk H.-P."/>
        </authorList>
    </citation>
    <scope>NUCLEOTIDE SEQUENCE [LARGE SCALE GENOMIC DNA]</scope>
    <source>
        <strain evidence="13 14">DSM 45084</strain>
    </source>
</reference>
<dbReference type="InterPro" id="IPR006483">
    <property type="entry name" value="CRISPR-assoc_Cas3_HD"/>
</dbReference>
<dbReference type="InterPro" id="IPR003607">
    <property type="entry name" value="HD/PDEase_dom"/>
</dbReference>
<dbReference type="InterPro" id="IPR001650">
    <property type="entry name" value="Helicase_C-like"/>
</dbReference>
<dbReference type="PANTHER" id="PTHR47963">
    <property type="entry name" value="DEAD-BOX ATP-DEPENDENT RNA HELICASE 47, MITOCHONDRIAL"/>
    <property type="match status" value="1"/>
</dbReference>
<evidence type="ECO:0000259" key="12">
    <source>
        <dbReference type="PROSITE" id="PS51643"/>
    </source>
</evidence>
<comment type="caution">
    <text evidence="13">The sequence shown here is derived from an EMBL/GenBank/DDBJ whole genome shotgun (WGS) entry which is preliminary data.</text>
</comment>
<dbReference type="EMBL" id="JACHJS010000001">
    <property type="protein sequence ID" value="MBB4963476.1"/>
    <property type="molecule type" value="Genomic_DNA"/>
</dbReference>
<protein>
    <submittedName>
        <fullName evidence="13">CRISPR-associated endonuclease/helicase Cas3</fullName>
        <ecNumber evidence="13">3.1.-.-</ecNumber>
        <ecNumber evidence="13">3.6.4.-</ecNumber>
    </submittedName>
</protein>
<evidence type="ECO:0000256" key="2">
    <source>
        <dbReference type="ARBA" id="ARBA00009046"/>
    </source>
</evidence>
<evidence type="ECO:0000256" key="7">
    <source>
        <dbReference type="ARBA" id="ARBA00022806"/>
    </source>
</evidence>
<dbReference type="CDD" id="cd09641">
    <property type="entry name" value="Cas3''_I"/>
    <property type="match status" value="1"/>
</dbReference>
<dbReference type="Proteomes" id="UP000542674">
    <property type="component" value="Unassembled WGS sequence"/>
</dbReference>
<evidence type="ECO:0000256" key="3">
    <source>
        <dbReference type="ARBA" id="ARBA00022722"/>
    </source>
</evidence>
<dbReference type="AlphaFoldDB" id="A0A7W7SZE2"/>
<gene>
    <name evidence="13" type="ORF">F4559_000835</name>
</gene>
<dbReference type="GO" id="GO:0051607">
    <property type="term" value="P:defense response to virus"/>
    <property type="evidence" value="ECO:0007669"/>
    <property type="project" value="UniProtKB-KW"/>
</dbReference>
<dbReference type="CDD" id="cd17930">
    <property type="entry name" value="DEXHc_cas3"/>
    <property type="match status" value="1"/>
</dbReference>
<dbReference type="SUPFAM" id="SSF52540">
    <property type="entry name" value="P-loop containing nucleoside triphosphate hydrolases"/>
    <property type="match status" value="1"/>
</dbReference>
<dbReference type="InterPro" id="IPR006474">
    <property type="entry name" value="Helicase_Cas3_CRISPR-ass_core"/>
</dbReference>
<dbReference type="EC" id="3.6.4.-" evidence="13"/>
<comment type="similarity">
    <text evidence="1">In the N-terminal section; belongs to the CRISPR-associated nuclease Cas3-HD family.</text>
</comment>
<dbReference type="Pfam" id="PF18019">
    <property type="entry name" value="Cas3_HD"/>
    <property type="match status" value="1"/>
</dbReference>
<keyword evidence="14" id="KW-1185">Reference proteome</keyword>
<organism evidence="13 14">
    <name type="scientific">Saccharothrix violaceirubra</name>
    <dbReference type="NCBI Taxonomy" id="413306"/>
    <lineage>
        <taxon>Bacteria</taxon>
        <taxon>Bacillati</taxon>
        <taxon>Actinomycetota</taxon>
        <taxon>Actinomycetes</taxon>
        <taxon>Pseudonocardiales</taxon>
        <taxon>Pseudonocardiaceae</taxon>
        <taxon>Saccharothrix</taxon>
    </lineage>
</organism>
<dbReference type="Pfam" id="PF00270">
    <property type="entry name" value="DEAD"/>
    <property type="match status" value="1"/>
</dbReference>
<evidence type="ECO:0000259" key="11">
    <source>
        <dbReference type="PROSITE" id="PS51194"/>
    </source>
</evidence>
<feature type="domain" description="Helicase C-terminal" evidence="11">
    <location>
        <begin position="430"/>
        <end position="580"/>
    </location>
</feature>
<dbReference type="InterPro" id="IPR038257">
    <property type="entry name" value="CRISPR-assoc_Cas3_HD_sf"/>
</dbReference>
<dbReference type="Gene3D" id="3.40.50.300">
    <property type="entry name" value="P-loop containing nucleotide triphosphate hydrolases"/>
    <property type="match status" value="2"/>
</dbReference>
<keyword evidence="5" id="KW-0547">Nucleotide-binding</keyword>
<evidence type="ECO:0000256" key="8">
    <source>
        <dbReference type="ARBA" id="ARBA00022840"/>
    </source>
</evidence>
<evidence type="ECO:0000313" key="13">
    <source>
        <dbReference type="EMBL" id="MBB4963476.1"/>
    </source>
</evidence>
<feature type="domain" description="HD Cas3-type" evidence="12">
    <location>
        <begin position="14"/>
        <end position="172"/>
    </location>
</feature>
<dbReference type="NCBIfam" id="TIGR01596">
    <property type="entry name" value="cas3_HD"/>
    <property type="match status" value="1"/>
</dbReference>
<dbReference type="GO" id="GO:0004519">
    <property type="term" value="F:endonuclease activity"/>
    <property type="evidence" value="ECO:0007669"/>
    <property type="project" value="UniProtKB-KW"/>
</dbReference>
<proteinExistence type="inferred from homology"/>
<keyword evidence="8" id="KW-0067">ATP-binding</keyword>
<keyword evidence="7 13" id="KW-0347">Helicase</keyword>
<dbReference type="GO" id="GO:0046872">
    <property type="term" value="F:metal ion binding"/>
    <property type="evidence" value="ECO:0007669"/>
    <property type="project" value="UniProtKB-KW"/>
</dbReference>
<evidence type="ECO:0000256" key="6">
    <source>
        <dbReference type="ARBA" id="ARBA00022801"/>
    </source>
</evidence>
<dbReference type="PANTHER" id="PTHR47963:SF9">
    <property type="entry name" value="CRISPR-ASSOCIATED ENDONUCLEASE_HELICASE CAS3"/>
    <property type="match status" value="1"/>
</dbReference>
<dbReference type="PROSITE" id="PS51643">
    <property type="entry name" value="HD_CAS3"/>
    <property type="match status" value="1"/>
</dbReference>
<keyword evidence="13" id="KW-0255">Endonuclease</keyword>
<dbReference type="RefSeq" id="WP_221447135.1">
    <property type="nucleotide sequence ID" value="NZ_BAABAI010000011.1"/>
</dbReference>
<dbReference type="PROSITE" id="PS51194">
    <property type="entry name" value="HELICASE_CTER"/>
    <property type="match status" value="1"/>
</dbReference>
<evidence type="ECO:0000256" key="5">
    <source>
        <dbReference type="ARBA" id="ARBA00022741"/>
    </source>
</evidence>
<dbReference type="SMART" id="SM00487">
    <property type="entry name" value="DEXDc"/>
    <property type="match status" value="1"/>
</dbReference>
<dbReference type="InterPro" id="IPR014001">
    <property type="entry name" value="Helicase_ATP-bd"/>
</dbReference>
<dbReference type="NCBIfam" id="TIGR01587">
    <property type="entry name" value="cas3_core"/>
    <property type="match status" value="1"/>
</dbReference>
<dbReference type="InterPro" id="IPR027417">
    <property type="entry name" value="P-loop_NTPase"/>
</dbReference>
<keyword evidence="3" id="KW-0540">Nuclease</keyword>
<evidence type="ECO:0000313" key="14">
    <source>
        <dbReference type="Proteomes" id="UP000542674"/>
    </source>
</evidence>
<feature type="domain" description="Helicase ATP-binding" evidence="10">
    <location>
        <begin position="242"/>
        <end position="406"/>
    </location>
</feature>
<dbReference type="GO" id="GO:0003724">
    <property type="term" value="F:RNA helicase activity"/>
    <property type="evidence" value="ECO:0007669"/>
    <property type="project" value="TreeGrafter"/>
</dbReference>
<name>A0A7W7SZE2_9PSEU</name>
<dbReference type="Gene3D" id="1.10.3210.30">
    <property type="match status" value="1"/>
</dbReference>
<dbReference type="GO" id="GO:0003723">
    <property type="term" value="F:RNA binding"/>
    <property type="evidence" value="ECO:0007669"/>
    <property type="project" value="TreeGrafter"/>
</dbReference>
<dbReference type="InterPro" id="IPR054712">
    <property type="entry name" value="Cas3-like_dom"/>
</dbReference>
<evidence type="ECO:0000256" key="4">
    <source>
        <dbReference type="ARBA" id="ARBA00022723"/>
    </source>
</evidence>
<dbReference type="GO" id="GO:0016787">
    <property type="term" value="F:hydrolase activity"/>
    <property type="evidence" value="ECO:0007669"/>
    <property type="project" value="UniProtKB-KW"/>
</dbReference>
<keyword evidence="9" id="KW-0051">Antiviral defense</keyword>
<dbReference type="SMART" id="SM00471">
    <property type="entry name" value="HDc"/>
    <property type="match status" value="1"/>
</dbReference>
<comment type="similarity">
    <text evidence="2">In the central section; belongs to the CRISPR-associated helicase Cas3 family.</text>
</comment>
<keyword evidence="6 13" id="KW-0378">Hydrolase</keyword>
<dbReference type="InterPro" id="IPR011545">
    <property type="entry name" value="DEAD/DEAH_box_helicase_dom"/>
</dbReference>
<evidence type="ECO:0000256" key="9">
    <source>
        <dbReference type="ARBA" id="ARBA00023118"/>
    </source>
</evidence>
<keyword evidence="4" id="KW-0479">Metal-binding</keyword>
<evidence type="ECO:0000259" key="10">
    <source>
        <dbReference type="PROSITE" id="PS51192"/>
    </source>
</evidence>